<dbReference type="AlphaFoldDB" id="A0A3M5V7J3"/>
<dbReference type="InterPro" id="IPR007079">
    <property type="entry name" value="SuccinylArg_d-Hdrlase_AstB"/>
</dbReference>
<dbReference type="NCBIfam" id="NF009789">
    <property type="entry name" value="PRK13281.1"/>
    <property type="match status" value="1"/>
</dbReference>
<dbReference type="InterPro" id="IPR037031">
    <property type="entry name" value="AstB_sf"/>
</dbReference>
<proteinExistence type="inferred from homology"/>
<feature type="active site" description="Nucleophile" evidence="4">
    <location>
        <position position="405"/>
    </location>
</feature>
<evidence type="ECO:0000256" key="1">
    <source>
        <dbReference type="ARBA" id="ARBA00022503"/>
    </source>
</evidence>
<comment type="catalytic activity">
    <reaction evidence="4">
        <text>N(2)-succinyl-L-arginine + 2 H2O + 2 H(+) = N(2)-succinyl-L-ornithine + 2 NH4(+) + CO2</text>
        <dbReference type="Rhea" id="RHEA:19533"/>
        <dbReference type="ChEBI" id="CHEBI:15377"/>
        <dbReference type="ChEBI" id="CHEBI:15378"/>
        <dbReference type="ChEBI" id="CHEBI:16526"/>
        <dbReference type="ChEBI" id="CHEBI:28938"/>
        <dbReference type="ChEBI" id="CHEBI:58241"/>
        <dbReference type="ChEBI" id="CHEBI:58514"/>
        <dbReference type="EC" id="3.5.3.23"/>
    </reaction>
</comment>
<evidence type="ECO:0000256" key="3">
    <source>
        <dbReference type="ARBA" id="ARBA00053781"/>
    </source>
</evidence>
<dbReference type="PANTHER" id="PTHR30420:SF2">
    <property type="entry name" value="N-SUCCINYLARGININE DIHYDROLASE"/>
    <property type="match status" value="1"/>
</dbReference>
<comment type="subunit">
    <text evidence="4">Homodimer.</text>
</comment>
<evidence type="ECO:0000256" key="2">
    <source>
        <dbReference type="ARBA" id="ARBA00022801"/>
    </source>
</evidence>
<feature type="binding site" evidence="4">
    <location>
        <position position="399"/>
    </location>
    <ligand>
        <name>substrate</name>
    </ligand>
</feature>
<reference evidence="6 7" key="1">
    <citation type="submission" date="2018-08" db="EMBL/GenBank/DDBJ databases">
        <title>Recombination of ecologically and evolutionarily significant loci maintains genetic cohesion in the Pseudomonas syringae species complex.</title>
        <authorList>
            <person name="Dillon M."/>
            <person name="Thakur S."/>
            <person name="Almeida R.N.D."/>
            <person name="Weir B.S."/>
            <person name="Guttman D.S."/>
        </authorList>
    </citation>
    <scope>NUCLEOTIDE SEQUENCE [LARGE SCALE GENOMIC DNA]</scope>
    <source>
        <strain evidence="6 7">ICMP 14479</strain>
    </source>
</reference>
<dbReference type="FunFam" id="3.75.10.20:FF:000001">
    <property type="entry name" value="N-succinylarginine dihydrolase"/>
    <property type="match status" value="1"/>
</dbReference>
<dbReference type="EMBL" id="RBUA01000904">
    <property type="protein sequence ID" value="RMU53714.1"/>
    <property type="molecule type" value="Genomic_DNA"/>
</dbReference>
<comment type="pathway">
    <text evidence="4">Amino-acid degradation; L-arginine degradation via AST pathway; L-glutamate and succinate from L-arginine: step 2/5.</text>
</comment>
<organism evidence="6 7">
    <name type="scientific">Pseudomonas syringae pv. avii</name>
    <dbReference type="NCBI Taxonomy" id="663959"/>
    <lineage>
        <taxon>Bacteria</taxon>
        <taxon>Pseudomonadati</taxon>
        <taxon>Pseudomonadota</taxon>
        <taxon>Gammaproteobacteria</taxon>
        <taxon>Pseudomonadales</taxon>
        <taxon>Pseudomonadaceae</taxon>
        <taxon>Pseudomonas</taxon>
        <taxon>Pseudomonas syringae</taxon>
    </lineage>
</organism>
<feature type="active site" evidence="4">
    <location>
        <position position="284"/>
    </location>
</feature>
<dbReference type="HAMAP" id="MF_01172">
    <property type="entry name" value="AstB"/>
    <property type="match status" value="1"/>
</dbReference>
<feature type="binding site" evidence="4">
    <location>
        <begin position="171"/>
        <end position="172"/>
    </location>
    <ligand>
        <name>substrate</name>
    </ligand>
</feature>
<sequence length="482" mass="52408">MNHRFREQARSHNGSVVYSSDLMPIKTDVRGASPMKSCEVNFDGLVGPTHNYGGLSFGNVASQSNSQQSSNPKEAALQGLQKMKALMDMGFVQGVLAPQERPDVAALRSLGFSGTDAQVIEQAARQAMPLLVASCSASSMWVANAATVSPSADTADGRVHFTAANLNCKYHRSIEHPTTSRVLGAMFADGKHFAHHAALPAVAQFGDEGAANHTRFCREYGEAGVEFFVFGRSAFDPRYPAPQKYPARQTLEASQAVARLHGLKDDGVVYAQQNPAVIDAGVFHNDVIAVGNGEVLFYHEDAFLNTEQMLAELHGKLGKLGGNFQSVCVPRALVSVEDAVRSYLFNSQLLTRPEGSMLLIVPEECRANERVWQYLQGLTAAGGLIREVKVFDLKQSMQNGGGPACLRLRVALNETELAAVNPGVIMTAPLYETLTQWVGKHYRDSLRETDLADPQLLLECRTALDELTQILKLGSVYPFQIN</sequence>
<feature type="active site" evidence="4">
    <location>
        <position position="208"/>
    </location>
</feature>
<comment type="caution">
    <text evidence="6">The sequence shown here is derived from an EMBL/GenBank/DDBJ whole genome shotgun (WGS) entry which is preliminary data.</text>
</comment>
<dbReference type="SUPFAM" id="SSF55909">
    <property type="entry name" value="Pentein"/>
    <property type="match status" value="1"/>
</dbReference>
<evidence type="ECO:0000313" key="6">
    <source>
        <dbReference type="EMBL" id="RMU53714.1"/>
    </source>
</evidence>
<name>A0A3M5V7J3_PSESX</name>
<protein>
    <recommendedName>
        <fullName evidence="4 5">N-succinylarginine dihydrolase</fullName>
        <ecNumber evidence="4 5">3.5.3.23</ecNumber>
    </recommendedName>
</protein>
<gene>
    <name evidence="4" type="primary">astB</name>
    <name evidence="6" type="ORF">ALP29_04599</name>
</gene>
<feature type="binding site" evidence="4">
    <location>
        <position position="248"/>
    </location>
    <ligand>
        <name>substrate</name>
    </ligand>
</feature>
<accession>A0A3M5V7J3</accession>
<evidence type="ECO:0000256" key="5">
    <source>
        <dbReference type="NCBIfam" id="TIGR03241"/>
    </source>
</evidence>
<dbReference type="GO" id="GO:0019545">
    <property type="term" value="P:L-arginine catabolic process to succinate"/>
    <property type="evidence" value="ECO:0007669"/>
    <property type="project" value="UniProtKB-UniRule"/>
</dbReference>
<feature type="binding site" evidence="4">
    <location>
        <position position="286"/>
    </location>
    <ligand>
        <name>substrate</name>
    </ligand>
</feature>
<dbReference type="UniPathway" id="UPA00185">
    <property type="reaction ID" value="UER00280"/>
</dbReference>
<feature type="binding site" evidence="4">
    <location>
        <begin position="53"/>
        <end position="62"/>
    </location>
    <ligand>
        <name>substrate</name>
    </ligand>
</feature>
<comment type="similarity">
    <text evidence="4">Belongs to the succinylarginine dihydrolase family.</text>
</comment>
<keyword evidence="1 4" id="KW-0056">Arginine metabolism</keyword>
<dbReference type="NCBIfam" id="TIGR03241">
    <property type="entry name" value="arg_catab_astB"/>
    <property type="match status" value="1"/>
</dbReference>
<dbReference type="Pfam" id="PF04996">
    <property type="entry name" value="AstB"/>
    <property type="match status" value="1"/>
</dbReference>
<dbReference type="Proteomes" id="UP000280395">
    <property type="component" value="Unassembled WGS sequence"/>
</dbReference>
<keyword evidence="2 4" id="KW-0378">Hydrolase</keyword>
<evidence type="ECO:0000256" key="4">
    <source>
        <dbReference type="HAMAP-Rule" id="MF_01172"/>
    </source>
</evidence>
<dbReference type="GO" id="GO:0019544">
    <property type="term" value="P:L-arginine catabolic process to L-glutamate"/>
    <property type="evidence" value="ECO:0007669"/>
    <property type="project" value="UniProtKB-UniRule"/>
</dbReference>
<dbReference type="EC" id="3.5.3.23" evidence="4 5"/>
<dbReference type="GO" id="GO:0009015">
    <property type="term" value="F:N-succinylarginine dihydrolase activity"/>
    <property type="evidence" value="ECO:0007669"/>
    <property type="project" value="UniProtKB-UniRule"/>
</dbReference>
<feature type="binding site" evidence="4">
    <location>
        <position position="144"/>
    </location>
    <ligand>
        <name>substrate</name>
    </ligand>
</feature>
<comment type="function">
    <text evidence="3 4">Catalyzes the hydrolysis of N(2)-succinylarginine into N(2)-succinylornithine, ammonia and CO(2).</text>
</comment>
<dbReference type="PANTHER" id="PTHR30420">
    <property type="entry name" value="N-SUCCINYLARGININE DIHYDROLASE"/>
    <property type="match status" value="1"/>
</dbReference>
<dbReference type="Gene3D" id="3.75.10.20">
    <property type="entry name" value="Succinylarginine dihydrolase"/>
    <property type="match status" value="1"/>
</dbReference>
<evidence type="ECO:0000313" key="7">
    <source>
        <dbReference type="Proteomes" id="UP000280395"/>
    </source>
</evidence>